<dbReference type="PANTHER" id="PTHR11671">
    <property type="entry name" value="V-TYPE ATP SYNTHASE SUBUNIT D"/>
    <property type="match status" value="1"/>
</dbReference>
<keyword evidence="5" id="KW-0378">Hydrolase</keyword>
<dbReference type="GO" id="GO:0016787">
    <property type="term" value="F:hydrolase activity"/>
    <property type="evidence" value="ECO:0007669"/>
    <property type="project" value="UniProtKB-KW"/>
</dbReference>
<organism evidence="5">
    <name type="scientific">hydrothermal vent metagenome</name>
    <dbReference type="NCBI Taxonomy" id="652676"/>
    <lineage>
        <taxon>unclassified sequences</taxon>
        <taxon>metagenomes</taxon>
        <taxon>ecological metagenomes</taxon>
    </lineage>
</organism>
<dbReference type="Pfam" id="PF01813">
    <property type="entry name" value="ATP-synt_D"/>
    <property type="match status" value="1"/>
</dbReference>
<keyword evidence="4" id="KW-0175">Coiled coil</keyword>
<dbReference type="EMBL" id="UOEP01000076">
    <property type="protein sequence ID" value="VAW17643.1"/>
    <property type="molecule type" value="Genomic_DNA"/>
</dbReference>
<dbReference type="Gene3D" id="1.10.287.3240">
    <property type="match status" value="1"/>
</dbReference>
<evidence type="ECO:0000256" key="1">
    <source>
        <dbReference type="ARBA" id="ARBA00005850"/>
    </source>
</evidence>
<feature type="coiled-coil region" evidence="4">
    <location>
        <begin position="132"/>
        <end position="191"/>
    </location>
</feature>
<evidence type="ECO:0000256" key="3">
    <source>
        <dbReference type="ARBA" id="ARBA00023065"/>
    </source>
</evidence>
<proteinExistence type="inferred from homology"/>
<gene>
    <name evidence="5" type="ORF">MNBD_BACTEROID01-726</name>
</gene>
<sequence>MKIQIKYNKTALREFQKKLQIRERALPTLKNKEAALRVMVLEAKKEWESLDDLYLSKIKKIEGWKQLWKEFNTDIVGIKSVASKSLNVAGLIIPEFQSMEVRINDFSIFGNPAWFADGINELKGILEIRVKKEFLANKLSLLEHARKKATQKVNLYEKVQIPTLSSTIKQIKRYLEDEENLEKAGQKLLKQKLLKVKRT</sequence>
<protein>
    <submittedName>
        <fullName evidence="5">V-type ATP synthase subunit D</fullName>
        <ecNumber evidence="5">3.6.3.14</ecNumber>
    </submittedName>
</protein>
<evidence type="ECO:0000313" key="5">
    <source>
        <dbReference type="EMBL" id="VAW17643.1"/>
    </source>
</evidence>
<reference evidence="5" key="1">
    <citation type="submission" date="2018-06" db="EMBL/GenBank/DDBJ databases">
        <authorList>
            <person name="Zhirakovskaya E."/>
        </authorList>
    </citation>
    <scope>NUCLEOTIDE SEQUENCE</scope>
</reference>
<evidence type="ECO:0000256" key="4">
    <source>
        <dbReference type="SAM" id="Coils"/>
    </source>
</evidence>
<dbReference type="GO" id="GO:0046961">
    <property type="term" value="F:proton-transporting ATPase activity, rotational mechanism"/>
    <property type="evidence" value="ECO:0007669"/>
    <property type="project" value="InterPro"/>
</dbReference>
<name>A0A3B0TN74_9ZZZZ</name>
<dbReference type="AlphaFoldDB" id="A0A3B0TN74"/>
<keyword evidence="2" id="KW-0813">Transport</keyword>
<evidence type="ECO:0000256" key="2">
    <source>
        <dbReference type="ARBA" id="ARBA00022448"/>
    </source>
</evidence>
<accession>A0A3B0TN74</accession>
<dbReference type="InterPro" id="IPR002699">
    <property type="entry name" value="V_ATPase_D"/>
</dbReference>
<keyword evidence="3" id="KW-0406">Ion transport</keyword>
<dbReference type="EC" id="3.6.3.14" evidence="5"/>
<comment type="similarity">
    <text evidence="1">Belongs to the V-ATPase D subunit family.</text>
</comment>